<dbReference type="InterPro" id="IPR017441">
    <property type="entry name" value="Protein_kinase_ATP_BS"/>
</dbReference>
<feature type="region of interest" description="Disordered" evidence="8">
    <location>
        <begin position="312"/>
        <end position="347"/>
    </location>
</feature>
<feature type="domain" description="Protein kinase" evidence="10">
    <location>
        <begin position="15"/>
        <end position="279"/>
    </location>
</feature>
<keyword evidence="5 11" id="KW-0418">Kinase</keyword>
<evidence type="ECO:0000313" key="12">
    <source>
        <dbReference type="Proteomes" id="UP001183582"/>
    </source>
</evidence>
<dbReference type="GeneID" id="301457039"/>
<dbReference type="AlphaFoldDB" id="A0AAJ2HE55"/>
<organism evidence="11 12">
    <name type="scientific">Microbacterium aurantiacum</name>
    <dbReference type="NCBI Taxonomy" id="162393"/>
    <lineage>
        <taxon>Bacteria</taxon>
        <taxon>Bacillati</taxon>
        <taxon>Actinomycetota</taxon>
        <taxon>Actinomycetes</taxon>
        <taxon>Micrococcales</taxon>
        <taxon>Microbacteriaceae</taxon>
        <taxon>Microbacterium</taxon>
    </lineage>
</organism>
<comment type="caution">
    <text evidence="11">The sequence shown here is derived from an EMBL/GenBank/DDBJ whole genome shotgun (WGS) entry which is preliminary data.</text>
</comment>
<feature type="binding site" evidence="7">
    <location>
        <position position="44"/>
    </location>
    <ligand>
        <name>ATP</name>
        <dbReference type="ChEBI" id="CHEBI:30616"/>
    </ligand>
</feature>
<dbReference type="PANTHER" id="PTHR43289">
    <property type="entry name" value="MITOGEN-ACTIVATED PROTEIN KINASE KINASE KINASE 20-RELATED"/>
    <property type="match status" value="1"/>
</dbReference>
<dbReference type="RefSeq" id="WP_310890497.1">
    <property type="nucleotide sequence ID" value="NZ_BAAAGR010000001.1"/>
</dbReference>
<evidence type="ECO:0000259" key="10">
    <source>
        <dbReference type="PROSITE" id="PS50011"/>
    </source>
</evidence>
<sequence length="380" mass="41069">MSTRLPSAPPILPGLTYVRPLGSGGFADVFLYEQDMPRRNVAVKVMPSDVRDPELRRMFNAEADVLAHLSAHPAIVTVYQAGISADGRPYIVMEYCPGSLAQRYRLERIPVEEVLSTGVRMAGALESAHRAGLVHRDVKPSNILITTFGAPVLADFGISSSLLRLEAEEVLAMSIPWSAPEVIAEQTAGTISSEVWSLGATVYSLLAGHSPFERRERGQNTKEQLRRRIARAAYTDIPRTDVPASLQVALATAMARDPGKRFGSARAFAEALQRVQAELGLSITRLEIPDEEWAPAGAPVDFADSSLRGPVRSQLERDDRRKRRPGADVTSLARDEDTDISTPVARGPRASTAVPWIAAGLSFVVAVGAVIGALWAVGVF</sequence>
<dbReference type="Gene3D" id="3.30.200.20">
    <property type="entry name" value="Phosphorylase Kinase, domain 1"/>
    <property type="match status" value="1"/>
</dbReference>
<protein>
    <recommendedName>
        <fullName evidence="1">non-specific serine/threonine protein kinase</fullName>
        <ecNumber evidence="1">2.7.11.1</ecNumber>
    </recommendedName>
</protein>
<name>A0AAJ2HE55_9MICO</name>
<dbReference type="InterPro" id="IPR011009">
    <property type="entry name" value="Kinase-like_dom_sf"/>
</dbReference>
<keyword evidence="3" id="KW-0808">Transferase</keyword>
<evidence type="ECO:0000256" key="5">
    <source>
        <dbReference type="ARBA" id="ARBA00022777"/>
    </source>
</evidence>
<dbReference type="PROSITE" id="PS00108">
    <property type="entry name" value="PROTEIN_KINASE_ST"/>
    <property type="match status" value="1"/>
</dbReference>
<dbReference type="GO" id="GO:0004674">
    <property type="term" value="F:protein serine/threonine kinase activity"/>
    <property type="evidence" value="ECO:0007669"/>
    <property type="project" value="UniProtKB-KW"/>
</dbReference>
<evidence type="ECO:0000313" key="11">
    <source>
        <dbReference type="EMBL" id="MDS0244456.1"/>
    </source>
</evidence>
<gene>
    <name evidence="11" type="ORF">KZC50_02385</name>
</gene>
<proteinExistence type="predicted"/>
<keyword evidence="9" id="KW-0472">Membrane</keyword>
<dbReference type="Proteomes" id="UP001183582">
    <property type="component" value="Unassembled WGS sequence"/>
</dbReference>
<dbReference type="PROSITE" id="PS00107">
    <property type="entry name" value="PROTEIN_KINASE_ATP"/>
    <property type="match status" value="1"/>
</dbReference>
<accession>A0AAJ2HE55</accession>
<keyword evidence="9" id="KW-1133">Transmembrane helix</keyword>
<evidence type="ECO:0000256" key="4">
    <source>
        <dbReference type="ARBA" id="ARBA00022741"/>
    </source>
</evidence>
<evidence type="ECO:0000256" key="8">
    <source>
        <dbReference type="SAM" id="MobiDB-lite"/>
    </source>
</evidence>
<dbReference type="PROSITE" id="PS50011">
    <property type="entry name" value="PROTEIN_KINASE_DOM"/>
    <property type="match status" value="1"/>
</dbReference>
<dbReference type="SUPFAM" id="SSF56112">
    <property type="entry name" value="Protein kinase-like (PK-like)"/>
    <property type="match status" value="1"/>
</dbReference>
<dbReference type="Pfam" id="PF00069">
    <property type="entry name" value="Pkinase"/>
    <property type="match status" value="1"/>
</dbReference>
<dbReference type="SMART" id="SM00220">
    <property type="entry name" value="S_TKc"/>
    <property type="match status" value="1"/>
</dbReference>
<evidence type="ECO:0000256" key="9">
    <source>
        <dbReference type="SAM" id="Phobius"/>
    </source>
</evidence>
<dbReference type="InterPro" id="IPR000719">
    <property type="entry name" value="Prot_kinase_dom"/>
</dbReference>
<evidence type="ECO:0000256" key="3">
    <source>
        <dbReference type="ARBA" id="ARBA00022679"/>
    </source>
</evidence>
<dbReference type="InterPro" id="IPR008271">
    <property type="entry name" value="Ser/Thr_kinase_AS"/>
</dbReference>
<dbReference type="Gene3D" id="1.10.510.10">
    <property type="entry name" value="Transferase(Phosphotransferase) domain 1"/>
    <property type="match status" value="1"/>
</dbReference>
<keyword evidence="6 7" id="KW-0067">ATP-binding</keyword>
<dbReference type="EC" id="2.7.11.1" evidence="1"/>
<dbReference type="PANTHER" id="PTHR43289:SF6">
    <property type="entry name" value="SERINE_THREONINE-PROTEIN KINASE NEKL-3"/>
    <property type="match status" value="1"/>
</dbReference>
<keyword evidence="2 11" id="KW-0723">Serine/threonine-protein kinase</keyword>
<evidence type="ECO:0000256" key="2">
    <source>
        <dbReference type="ARBA" id="ARBA00022527"/>
    </source>
</evidence>
<evidence type="ECO:0000256" key="7">
    <source>
        <dbReference type="PROSITE-ProRule" id="PRU10141"/>
    </source>
</evidence>
<feature type="transmembrane region" description="Helical" evidence="9">
    <location>
        <begin position="356"/>
        <end position="377"/>
    </location>
</feature>
<evidence type="ECO:0000256" key="6">
    <source>
        <dbReference type="ARBA" id="ARBA00022840"/>
    </source>
</evidence>
<evidence type="ECO:0000256" key="1">
    <source>
        <dbReference type="ARBA" id="ARBA00012513"/>
    </source>
</evidence>
<keyword evidence="4 7" id="KW-0547">Nucleotide-binding</keyword>
<reference evidence="11 12" key="1">
    <citation type="submission" date="2021-06" db="EMBL/GenBank/DDBJ databases">
        <title>Genome-based taxonomic framework of Microbacterium strains isolated from marine environment, the description of four new species and reclassification of four preexisting species.</title>
        <authorList>
            <person name="Lee S.D."/>
            <person name="Kim S.-M."/>
            <person name="Byeon Y.-S."/>
            <person name="Yang H.L."/>
            <person name="Kim I.S."/>
        </authorList>
    </citation>
    <scope>NUCLEOTIDE SEQUENCE [LARGE SCALE GENOMIC DNA]</scope>
    <source>
        <strain evidence="11 12">KACC 20514</strain>
    </source>
</reference>
<dbReference type="CDD" id="cd14014">
    <property type="entry name" value="STKc_PknB_like"/>
    <property type="match status" value="1"/>
</dbReference>
<dbReference type="EMBL" id="JAHWXH010000001">
    <property type="protein sequence ID" value="MDS0244456.1"/>
    <property type="molecule type" value="Genomic_DNA"/>
</dbReference>
<dbReference type="GO" id="GO:0005524">
    <property type="term" value="F:ATP binding"/>
    <property type="evidence" value="ECO:0007669"/>
    <property type="project" value="UniProtKB-UniRule"/>
</dbReference>
<keyword evidence="9" id="KW-0812">Transmembrane</keyword>